<organism evidence="1 2">
    <name type="scientific">Laetiporus sulphureus 93-53</name>
    <dbReference type="NCBI Taxonomy" id="1314785"/>
    <lineage>
        <taxon>Eukaryota</taxon>
        <taxon>Fungi</taxon>
        <taxon>Dikarya</taxon>
        <taxon>Basidiomycota</taxon>
        <taxon>Agaricomycotina</taxon>
        <taxon>Agaricomycetes</taxon>
        <taxon>Polyporales</taxon>
        <taxon>Laetiporus</taxon>
    </lineage>
</organism>
<evidence type="ECO:0000313" key="2">
    <source>
        <dbReference type="Proteomes" id="UP000076871"/>
    </source>
</evidence>
<protein>
    <submittedName>
        <fullName evidence="1">Uncharacterized protein</fullName>
    </submittedName>
</protein>
<sequence length="125" mass="14071">MFEIQLLNRPVLILELKSPSHLRMQSKREKADDQIRSRMFDVVGDCPLNTLHAISAMGTKLCFYTLNTQDPAATINPPAVQRHATRVNETIPANRWADDILEDAGEQRFRAIVEEIKVGCAALDV</sequence>
<name>A0A165AX80_9APHY</name>
<keyword evidence="2" id="KW-1185">Reference proteome</keyword>
<gene>
    <name evidence="1" type="ORF">LAESUDRAFT_816829</name>
</gene>
<dbReference type="RefSeq" id="XP_040757569.1">
    <property type="nucleotide sequence ID" value="XM_040914816.1"/>
</dbReference>
<dbReference type="GeneID" id="63831843"/>
<dbReference type="EMBL" id="KV427713">
    <property type="protein sequence ID" value="KZS99828.1"/>
    <property type="molecule type" value="Genomic_DNA"/>
</dbReference>
<evidence type="ECO:0000313" key="1">
    <source>
        <dbReference type="EMBL" id="KZS99828.1"/>
    </source>
</evidence>
<reference evidence="1 2" key="1">
    <citation type="journal article" date="2016" name="Mol. Biol. Evol.">
        <title>Comparative Genomics of Early-Diverging Mushroom-Forming Fungi Provides Insights into the Origins of Lignocellulose Decay Capabilities.</title>
        <authorList>
            <person name="Nagy L.G."/>
            <person name="Riley R."/>
            <person name="Tritt A."/>
            <person name="Adam C."/>
            <person name="Daum C."/>
            <person name="Floudas D."/>
            <person name="Sun H."/>
            <person name="Yadav J.S."/>
            <person name="Pangilinan J."/>
            <person name="Larsson K.H."/>
            <person name="Matsuura K."/>
            <person name="Barry K."/>
            <person name="Labutti K."/>
            <person name="Kuo R."/>
            <person name="Ohm R.A."/>
            <person name="Bhattacharya S.S."/>
            <person name="Shirouzu T."/>
            <person name="Yoshinaga Y."/>
            <person name="Martin F.M."/>
            <person name="Grigoriev I.V."/>
            <person name="Hibbett D.S."/>
        </authorList>
    </citation>
    <scope>NUCLEOTIDE SEQUENCE [LARGE SCALE GENOMIC DNA]</scope>
    <source>
        <strain evidence="1 2">93-53</strain>
    </source>
</reference>
<dbReference type="OrthoDB" id="2726323at2759"/>
<dbReference type="InParanoid" id="A0A165AX80"/>
<proteinExistence type="predicted"/>
<dbReference type="AlphaFoldDB" id="A0A165AX80"/>
<accession>A0A165AX80</accession>
<dbReference type="Proteomes" id="UP000076871">
    <property type="component" value="Unassembled WGS sequence"/>
</dbReference>
<dbReference type="STRING" id="1314785.A0A165AX80"/>